<dbReference type="EMBL" id="MCAS01000067">
    <property type="protein sequence ID" value="RKF31530.1"/>
    <property type="molecule type" value="Genomic_DNA"/>
</dbReference>
<dbReference type="Pfam" id="PF10604">
    <property type="entry name" value="Polyketide_cyc2"/>
    <property type="match status" value="1"/>
</dbReference>
<name>A0A420FEU6_9BURK</name>
<protein>
    <recommendedName>
        <fullName evidence="3">Polyketide cyclase / dehydrase and lipid transport</fullName>
    </recommendedName>
</protein>
<reference evidence="1 2" key="1">
    <citation type="submission" date="2016-07" db="EMBL/GenBank/DDBJ databases">
        <title>Genome analysis of Burkholderia fungorum ES3-20.</title>
        <authorList>
            <person name="Xu D."/>
            <person name="Yao R."/>
            <person name="Zheng S."/>
        </authorList>
    </citation>
    <scope>NUCLEOTIDE SEQUENCE [LARGE SCALE GENOMIC DNA]</scope>
    <source>
        <strain evidence="1 2">ES3-20</strain>
    </source>
</reference>
<dbReference type="InterPro" id="IPR019587">
    <property type="entry name" value="Polyketide_cyclase/dehydratase"/>
</dbReference>
<sequence length="154" mass="17010">MNTTTVSIEQDAPVVSRHDIDIDAPLSTVWSFQTNIPAWPAWRPTVSAAHFEGILAAGSAFTWEEGGLQITSTVQEIVPNRRIAWTGPAQGIFGVHVWEFTATDRGVHVHTEESWSGDVVRENATTFQPLLDAALQDWLTRLKTVCEAESLRGK</sequence>
<comment type="caution">
    <text evidence="1">The sequence shown here is derived from an EMBL/GenBank/DDBJ whole genome shotgun (WGS) entry which is preliminary data.</text>
</comment>
<accession>A0A420FEU6</accession>
<gene>
    <name evidence="1" type="ORF">BCY88_12255</name>
</gene>
<dbReference type="AlphaFoldDB" id="A0A420FEU6"/>
<dbReference type="SUPFAM" id="SSF55961">
    <property type="entry name" value="Bet v1-like"/>
    <property type="match status" value="1"/>
</dbReference>
<dbReference type="RefSeq" id="WP_120348953.1">
    <property type="nucleotide sequence ID" value="NZ_MCAS01000067.1"/>
</dbReference>
<dbReference type="OrthoDB" id="838646at2"/>
<dbReference type="Gene3D" id="3.30.530.20">
    <property type="match status" value="1"/>
</dbReference>
<organism evidence="1 2">
    <name type="scientific">Paraburkholderia fungorum</name>
    <dbReference type="NCBI Taxonomy" id="134537"/>
    <lineage>
        <taxon>Bacteria</taxon>
        <taxon>Pseudomonadati</taxon>
        <taxon>Pseudomonadota</taxon>
        <taxon>Betaproteobacteria</taxon>
        <taxon>Burkholderiales</taxon>
        <taxon>Burkholderiaceae</taxon>
        <taxon>Paraburkholderia</taxon>
    </lineage>
</organism>
<evidence type="ECO:0008006" key="3">
    <source>
        <dbReference type="Google" id="ProtNLM"/>
    </source>
</evidence>
<dbReference type="Proteomes" id="UP000283709">
    <property type="component" value="Unassembled WGS sequence"/>
</dbReference>
<evidence type="ECO:0000313" key="1">
    <source>
        <dbReference type="EMBL" id="RKF31530.1"/>
    </source>
</evidence>
<evidence type="ECO:0000313" key="2">
    <source>
        <dbReference type="Proteomes" id="UP000283709"/>
    </source>
</evidence>
<dbReference type="InterPro" id="IPR023393">
    <property type="entry name" value="START-like_dom_sf"/>
</dbReference>
<proteinExistence type="predicted"/>